<evidence type="ECO:0000313" key="4">
    <source>
        <dbReference type="Proteomes" id="UP000431092"/>
    </source>
</evidence>
<dbReference type="Pfam" id="PF14155">
    <property type="entry name" value="DUF4307"/>
    <property type="match status" value="1"/>
</dbReference>
<dbReference type="EMBL" id="WLVL01000028">
    <property type="protein sequence ID" value="MTB71981.1"/>
    <property type="molecule type" value="Genomic_DNA"/>
</dbReference>
<reference evidence="3 4" key="1">
    <citation type="submission" date="2019-11" db="EMBL/GenBank/DDBJ databases">
        <title>Whole genome sequencing identifies a novel species of the genus Arsenicicoccus isolated from human blood.</title>
        <authorList>
            <person name="Jeong J.H."/>
            <person name="Kweon O.J."/>
            <person name="Kim H.R."/>
            <person name="Kim T.-H."/>
            <person name="Ha S.-M."/>
            <person name="Lee M.-K."/>
        </authorList>
    </citation>
    <scope>NUCLEOTIDE SEQUENCE [LARGE SCALE GENOMIC DNA]</scope>
    <source>
        <strain evidence="3 4">MKL-02</strain>
    </source>
</reference>
<gene>
    <name evidence="3" type="ORF">GGG17_08355</name>
</gene>
<comment type="caution">
    <text evidence="3">The sequence shown here is derived from an EMBL/GenBank/DDBJ whole genome shotgun (WGS) entry which is preliminary data.</text>
</comment>
<evidence type="ECO:0000256" key="2">
    <source>
        <dbReference type="SAM" id="Phobius"/>
    </source>
</evidence>
<keyword evidence="2" id="KW-1133">Transmembrane helix</keyword>
<evidence type="ECO:0000313" key="3">
    <source>
        <dbReference type="EMBL" id="MTB71981.1"/>
    </source>
</evidence>
<protein>
    <submittedName>
        <fullName evidence="3">DUF4307 domain-containing protein</fullName>
    </submittedName>
</protein>
<feature type="transmembrane region" description="Helical" evidence="2">
    <location>
        <begin position="92"/>
        <end position="112"/>
    </location>
</feature>
<feature type="region of interest" description="Disordered" evidence="1">
    <location>
        <begin position="29"/>
        <end position="70"/>
    </location>
</feature>
<dbReference type="AlphaFoldDB" id="A0A6I3IUM1"/>
<keyword evidence="2" id="KW-0472">Membrane</keyword>
<sequence>MPLRAVARHGRRALAGLVVGVGVHAHEPQRATGGVGHEGSFRRDYGGGRPPLCPEPPAGADVPDDAYPDVDERDYDEELEQPVVPRLGSRRWWWIAAAVLVPAVALLAWIGVQNATDVITHRVINYRVADDRTVMVDFEVTRPRGWTVSCEVEALDVRFAPVGTAHVRVTADDRQDTTRTRTTLRTTSRAVTGTVKLCTRV</sequence>
<proteinExistence type="predicted"/>
<accession>A0A6I3IUM1</accession>
<organism evidence="3 4">
    <name type="scientific">Arsenicicoccus cauae</name>
    <dbReference type="NCBI Taxonomy" id="2663847"/>
    <lineage>
        <taxon>Bacteria</taxon>
        <taxon>Bacillati</taxon>
        <taxon>Actinomycetota</taxon>
        <taxon>Actinomycetes</taxon>
        <taxon>Micrococcales</taxon>
        <taxon>Intrasporangiaceae</taxon>
        <taxon>Arsenicicoccus</taxon>
    </lineage>
</organism>
<dbReference type="InterPro" id="IPR025443">
    <property type="entry name" value="DUF4307"/>
</dbReference>
<keyword evidence="2" id="KW-0812">Transmembrane</keyword>
<keyword evidence="4" id="KW-1185">Reference proteome</keyword>
<evidence type="ECO:0000256" key="1">
    <source>
        <dbReference type="SAM" id="MobiDB-lite"/>
    </source>
</evidence>
<name>A0A6I3IUM1_9MICO</name>
<dbReference type="Proteomes" id="UP000431092">
    <property type="component" value="Unassembled WGS sequence"/>
</dbReference>